<keyword evidence="3" id="KW-0547">Nucleotide-binding</keyword>
<feature type="non-terminal residue" evidence="6">
    <location>
        <position position="132"/>
    </location>
</feature>
<dbReference type="InterPro" id="IPR005480">
    <property type="entry name" value="CPSase_lsu_oligo"/>
</dbReference>
<evidence type="ECO:0000256" key="1">
    <source>
        <dbReference type="ARBA" id="ARBA00022571"/>
    </source>
</evidence>
<dbReference type="Proteomes" id="UP000037982">
    <property type="component" value="Unassembled WGS sequence"/>
</dbReference>
<dbReference type="GO" id="GO:0006541">
    <property type="term" value="P:glutamine metabolic process"/>
    <property type="evidence" value="ECO:0007669"/>
    <property type="project" value="TreeGrafter"/>
</dbReference>
<gene>
    <name evidence="6" type="ORF">ADL29_10315</name>
</gene>
<dbReference type="Gene3D" id="1.10.1030.10">
    <property type="entry name" value="Carbamoyl-phosphate synthetase, large subunit oligomerisation domain"/>
    <property type="match status" value="1"/>
</dbReference>
<keyword evidence="7" id="KW-1185">Reference proteome</keyword>
<dbReference type="PANTHER" id="PTHR11405:SF53">
    <property type="entry name" value="CARBAMOYL-PHOSPHATE SYNTHASE [AMMONIA], MITOCHONDRIAL"/>
    <property type="match status" value="1"/>
</dbReference>
<feature type="domain" description="Carbamoyl-phosphate synthetase large subunit oligomerisation" evidence="5">
    <location>
        <begin position="37"/>
        <end position="132"/>
    </location>
</feature>
<dbReference type="Pfam" id="PF02787">
    <property type="entry name" value="CPSase_L_D3"/>
    <property type="match status" value="1"/>
</dbReference>
<keyword evidence="1" id="KW-0055">Arginine biosynthesis</keyword>
<evidence type="ECO:0000256" key="3">
    <source>
        <dbReference type="ARBA" id="ARBA00022741"/>
    </source>
</evidence>
<dbReference type="SMART" id="SM01096">
    <property type="entry name" value="CPSase_L_D3"/>
    <property type="match status" value="1"/>
</dbReference>
<dbReference type="GO" id="GO:0004088">
    <property type="term" value="F:carbamoyl-phosphate synthase (glutamine-hydrolyzing) activity"/>
    <property type="evidence" value="ECO:0007669"/>
    <property type="project" value="TreeGrafter"/>
</dbReference>
<dbReference type="PANTHER" id="PTHR11405">
    <property type="entry name" value="CARBAMOYLTRANSFERASE FAMILY MEMBER"/>
    <property type="match status" value="1"/>
</dbReference>
<dbReference type="EMBL" id="LGKG01000075">
    <property type="protein sequence ID" value="KPC64750.1"/>
    <property type="molecule type" value="Genomic_DNA"/>
</dbReference>
<protein>
    <submittedName>
        <fullName evidence="6">Carbamoyl-phosphate synthase large subunit</fullName>
    </submittedName>
</protein>
<keyword evidence="1" id="KW-0028">Amino-acid biosynthesis</keyword>
<evidence type="ECO:0000313" key="7">
    <source>
        <dbReference type="Proteomes" id="UP000037982"/>
    </source>
</evidence>
<evidence type="ECO:0000256" key="2">
    <source>
        <dbReference type="ARBA" id="ARBA00022598"/>
    </source>
</evidence>
<accession>A0A0N0H227</accession>
<proteinExistence type="predicted"/>
<dbReference type="GO" id="GO:0005737">
    <property type="term" value="C:cytoplasm"/>
    <property type="evidence" value="ECO:0007669"/>
    <property type="project" value="TreeGrafter"/>
</dbReference>
<reference evidence="7" key="1">
    <citation type="submission" date="2015-07" db="EMBL/GenBank/DDBJ databases">
        <authorList>
            <person name="Ju K.-S."/>
            <person name="Doroghazi J.R."/>
            <person name="Metcalf W.W."/>
        </authorList>
    </citation>
    <scope>NUCLEOTIDE SEQUENCE [LARGE SCALE GENOMIC DNA]</scope>
    <source>
        <strain evidence="7">NRRL ISP-5002</strain>
    </source>
</reference>
<dbReference type="SUPFAM" id="SSF48108">
    <property type="entry name" value="Carbamoyl phosphate synthetase, large subunit connection domain"/>
    <property type="match status" value="1"/>
</dbReference>
<dbReference type="InterPro" id="IPR036897">
    <property type="entry name" value="CarbamoylP_synth_lsu_oligo_sf"/>
</dbReference>
<name>A0A0N0H227_9ACTN</name>
<comment type="caution">
    <text evidence="6">The sequence shown here is derived from an EMBL/GenBank/DDBJ whole genome shotgun (WGS) entry which is preliminary data.</text>
</comment>
<dbReference type="GO" id="GO:0005524">
    <property type="term" value="F:ATP binding"/>
    <property type="evidence" value="ECO:0007669"/>
    <property type="project" value="UniProtKB-KW"/>
</dbReference>
<organism evidence="6 7">
    <name type="scientific">Streptomyces chattanoogensis</name>
    <dbReference type="NCBI Taxonomy" id="66876"/>
    <lineage>
        <taxon>Bacteria</taxon>
        <taxon>Bacillati</taxon>
        <taxon>Actinomycetota</taxon>
        <taxon>Actinomycetes</taxon>
        <taxon>Kitasatosporales</taxon>
        <taxon>Streptomycetaceae</taxon>
        <taxon>Streptomyces</taxon>
    </lineage>
</organism>
<sequence>MAIGRNFTEALQKALRSLEKKGSQFTFVGEPGDKAELLREAVRPTDGRINLVMQAIRAGATPDEVFDHTKIDPWFVDQLFLIKEIADELAAVERLDVDLLAEAKRHGFSDAQIAEIRGLREDVVREVRHALG</sequence>
<keyword evidence="2" id="KW-0436">Ligase</keyword>
<evidence type="ECO:0000256" key="4">
    <source>
        <dbReference type="ARBA" id="ARBA00022840"/>
    </source>
</evidence>
<keyword evidence="4" id="KW-0067">ATP-binding</keyword>
<evidence type="ECO:0000313" key="6">
    <source>
        <dbReference type="EMBL" id="KPC64750.1"/>
    </source>
</evidence>
<evidence type="ECO:0000259" key="5">
    <source>
        <dbReference type="SMART" id="SM01096"/>
    </source>
</evidence>
<dbReference type="AlphaFoldDB" id="A0A0N0H227"/>